<dbReference type="STRING" id="81857.IV38_GL000323"/>
<accession>A0A0R2G0G6</accession>
<dbReference type="RefSeq" id="WP_057768635.1">
    <property type="nucleotide sequence ID" value="NZ_JQAT01000001.1"/>
</dbReference>
<dbReference type="EMBL" id="JQAZ01000001">
    <property type="protein sequence ID" value="KRN34032.1"/>
    <property type="molecule type" value="Genomic_DNA"/>
</dbReference>
<name>A0A0R2G0G6_9LACO</name>
<keyword evidence="4" id="KW-1185">Reference proteome</keyword>
<dbReference type="EMBL" id="JQAT01000001">
    <property type="protein sequence ID" value="KRN29439.1"/>
    <property type="molecule type" value="Genomic_DNA"/>
</dbReference>
<feature type="domain" description="Helicase Helix-turn-helix" evidence="1">
    <location>
        <begin position="246"/>
        <end position="306"/>
    </location>
</feature>
<evidence type="ECO:0000259" key="1">
    <source>
        <dbReference type="Pfam" id="PF14493"/>
    </source>
</evidence>
<dbReference type="Proteomes" id="UP000051751">
    <property type="component" value="Unassembled WGS sequence"/>
</dbReference>
<comment type="caution">
    <text evidence="3">The sequence shown here is derived from an EMBL/GenBank/DDBJ whole genome shotgun (WGS) entry which is preliminary data.</text>
</comment>
<dbReference type="Pfam" id="PF14493">
    <property type="entry name" value="HTH_40"/>
    <property type="match status" value="1"/>
</dbReference>
<gene>
    <name evidence="2" type="ORF">IV38_GL000323</name>
    <name evidence="3" type="ORF">IV40_GL000345</name>
</gene>
<dbReference type="PATRIC" id="fig|81857.3.peg.328"/>
<dbReference type="OrthoDB" id="2146354at2"/>
<sequence length="343" mass="39440">MDQNEVLSLFAAAPRRAKPIYYLLTGKRTVSNLYVGLQYGLLQRLQLYPNLKESQFQAQVQALVHDELLQKVTDGTYQQTETGCQFLADHPVYTFRYFDGPRMGHLNDFQERLFLVIQVISEYRHHERRYFPLQTHLRNQDAVKRWFRQVKQTPHFSDQFVAELTAYLQALPAELATVIANRWVGYQTTGASLEQIAAATAQTAGQLFLQQVDAEAFLWDQVHHHPQQWPVLAQLWPQTDSALSGSTQITVDLFKKGVPFAQIGKQRGLKASTINEHLLEAAILSPHFPFQFFLQTSQIKRYDQVTGGNRAGNYQQLLDADRSAAFFTVRLYQIWILRGRPDA</sequence>
<dbReference type="Proteomes" id="UP000051645">
    <property type="component" value="Unassembled WGS sequence"/>
</dbReference>
<protein>
    <recommendedName>
        <fullName evidence="1">Helicase Helix-turn-helix domain-containing protein</fullName>
    </recommendedName>
</protein>
<dbReference type="AlphaFoldDB" id="A0A0R2G0G6"/>
<proteinExistence type="predicted"/>
<evidence type="ECO:0000313" key="5">
    <source>
        <dbReference type="Proteomes" id="UP000051751"/>
    </source>
</evidence>
<evidence type="ECO:0000313" key="4">
    <source>
        <dbReference type="Proteomes" id="UP000051645"/>
    </source>
</evidence>
<evidence type="ECO:0000313" key="3">
    <source>
        <dbReference type="EMBL" id="KRN34032.1"/>
    </source>
</evidence>
<dbReference type="InterPro" id="IPR029491">
    <property type="entry name" value="Helicase_HTH"/>
</dbReference>
<reference evidence="4 5" key="1">
    <citation type="journal article" date="2015" name="Genome Announc.">
        <title>Expanding the biotechnology potential of lactobacilli through comparative genomics of 213 strains and associated genera.</title>
        <authorList>
            <person name="Sun Z."/>
            <person name="Harris H.M."/>
            <person name="McCann A."/>
            <person name="Guo C."/>
            <person name="Argimon S."/>
            <person name="Zhang W."/>
            <person name="Yang X."/>
            <person name="Jeffery I.B."/>
            <person name="Cooney J.C."/>
            <person name="Kagawa T.F."/>
            <person name="Liu W."/>
            <person name="Song Y."/>
            <person name="Salvetti E."/>
            <person name="Wrobel A."/>
            <person name="Rasinkangas P."/>
            <person name="Parkhill J."/>
            <person name="Rea M.C."/>
            <person name="O'Sullivan O."/>
            <person name="Ritari J."/>
            <person name="Douillard F.P."/>
            <person name="Paul Ross R."/>
            <person name="Yang R."/>
            <person name="Briner A.E."/>
            <person name="Felis G.E."/>
            <person name="de Vos W.M."/>
            <person name="Barrangou R."/>
            <person name="Klaenhammer T.R."/>
            <person name="Caufield P.W."/>
            <person name="Cui Y."/>
            <person name="Zhang H."/>
            <person name="O'Toole P.W."/>
        </authorList>
    </citation>
    <scope>NUCLEOTIDE SEQUENCE [LARGE SCALE GENOMIC DNA]</scope>
    <source>
        <strain evidence="2 5">ATCC BAA-66</strain>
        <strain evidence="3 4">DSM 13344</strain>
    </source>
</reference>
<evidence type="ECO:0000313" key="2">
    <source>
        <dbReference type="EMBL" id="KRN29439.1"/>
    </source>
</evidence>
<organism evidence="3 4">
    <name type="scientific">Lactobacillus selangorensis</name>
    <dbReference type="NCBI Taxonomy" id="81857"/>
    <lineage>
        <taxon>Bacteria</taxon>
        <taxon>Bacillati</taxon>
        <taxon>Bacillota</taxon>
        <taxon>Bacilli</taxon>
        <taxon>Lactobacillales</taxon>
        <taxon>Lactobacillaceae</taxon>
        <taxon>Lactobacillus</taxon>
    </lineage>
</organism>